<dbReference type="Pfam" id="PF00078">
    <property type="entry name" value="RVT_1"/>
    <property type="match status" value="1"/>
</dbReference>
<feature type="chain" id="PRO_5013869892" evidence="1">
    <location>
        <begin position="19"/>
        <end position="233"/>
    </location>
</feature>
<evidence type="ECO:0000313" key="4">
    <source>
        <dbReference type="Proteomes" id="UP000230750"/>
    </source>
</evidence>
<feature type="signal peptide" evidence="1">
    <location>
        <begin position="1"/>
        <end position="18"/>
    </location>
</feature>
<comment type="caution">
    <text evidence="3">The sequence shown here is derived from an EMBL/GenBank/DDBJ whole genome shotgun (WGS) entry which is preliminary data.</text>
</comment>
<reference evidence="3 4" key="1">
    <citation type="journal article" date="2017" name="PLoS Biol.">
        <title>The sea cucumber genome provides insights into morphological evolution and visceral regeneration.</title>
        <authorList>
            <person name="Zhang X."/>
            <person name="Sun L."/>
            <person name="Yuan J."/>
            <person name="Sun Y."/>
            <person name="Gao Y."/>
            <person name="Zhang L."/>
            <person name="Li S."/>
            <person name="Dai H."/>
            <person name="Hamel J.F."/>
            <person name="Liu C."/>
            <person name="Yu Y."/>
            <person name="Liu S."/>
            <person name="Lin W."/>
            <person name="Guo K."/>
            <person name="Jin S."/>
            <person name="Xu P."/>
            <person name="Storey K.B."/>
            <person name="Huan P."/>
            <person name="Zhang T."/>
            <person name="Zhou Y."/>
            <person name="Zhang J."/>
            <person name="Lin C."/>
            <person name="Li X."/>
            <person name="Xing L."/>
            <person name="Huo D."/>
            <person name="Sun M."/>
            <person name="Wang L."/>
            <person name="Mercier A."/>
            <person name="Li F."/>
            <person name="Yang H."/>
            <person name="Xiang J."/>
        </authorList>
    </citation>
    <scope>NUCLEOTIDE SEQUENCE [LARGE SCALE GENOMIC DNA]</scope>
    <source>
        <strain evidence="3">Shaxun</strain>
        <tissue evidence="3">Muscle</tissue>
    </source>
</reference>
<dbReference type="EMBL" id="MRZV01000169">
    <property type="protein sequence ID" value="PIK56598.1"/>
    <property type="molecule type" value="Genomic_DNA"/>
</dbReference>
<dbReference type="GO" id="GO:0003964">
    <property type="term" value="F:RNA-directed DNA polymerase activity"/>
    <property type="evidence" value="ECO:0007669"/>
    <property type="project" value="UniProtKB-KW"/>
</dbReference>
<keyword evidence="3" id="KW-0695">RNA-directed DNA polymerase</keyword>
<organism evidence="3 4">
    <name type="scientific">Stichopus japonicus</name>
    <name type="common">Sea cucumber</name>
    <dbReference type="NCBI Taxonomy" id="307972"/>
    <lineage>
        <taxon>Eukaryota</taxon>
        <taxon>Metazoa</taxon>
        <taxon>Echinodermata</taxon>
        <taxon>Eleutherozoa</taxon>
        <taxon>Echinozoa</taxon>
        <taxon>Holothuroidea</taxon>
        <taxon>Aspidochirotacea</taxon>
        <taxon>Aspidochirotida</taxon>
        <taxon>Stichopodidae</taxon>
        <taxon>Apostichopus</taxon>
    </lineage>
</organism>
<dbReference type="InterPro" id="IPR000477">
    <property type="entry name" value="RT_dom"/>
</dbReference>
<feature type="domain" description="Reverse transcriptase" evidence="2">
    <location>
        <begin position="1"/>
        <end position="190"/>
    </location>
</feature>
<evidence type="ECO:0000256" key="1">
    <source>
        <dbReference type="SAM" id="SignalP"/>
    </source>
</evidence>
<dbReference type="PROSITE" id="PS50878">
    <property type="entry name" value="RT_POL"/>
    <property type="match status" value="1"/>
</dbReference>
<keyword evidence="4" id="KW-1185">Reference proteome</keyword>
<dbReference type="Proteomes" id="UP000230750">
    <property type="component" value="Unassembled WGS sequence"/>
</dbReference>
<evidence type="ECO:0000259" key="2">
    <source>
        <dbReference type="PROSITE" id="PS50878"/>
    </source>
</evidence>
<keyword evidence="3" id="KW-0548">Nucleotidyltransferase</keyword>
<dbReference type="OrthoDB" id="4507925at2759"/>
<dbReference type="AlphaFoldDB" id="A0A2G8L8K7"/>
<evidence type="ECO:0000313" key="3">
    <source>
        <dbReference type="EMBL" id="PIK56598.1"/>
    </source>
</evidence>
<dbReference type="PANTHER" id="PTHR33332">
    <property type="entry name" value="REVERSE TRANSCRIPTASE DOMAIN-CONTAINING PROTEIN"/>
    <property type="match status" value="1"/>
</dbReference>
<name>A0A2G8L8K7_STIJA</name>
<accession>A0A2G8L8K7</accession>
<gene>
    <name evidence="3" type="ORF">BSL78_06454</name>
</gene>
<keyword evidence="3" id="KW-0808">Transferase</keyword>
<protein>
    <submittedName>
        <fullName evidence="3">Reverse transcriptase-like protein</fullName>
    </submittedName>
</protein>
<proteinExistence type="predicted"/>
<dbReference type="STRING" id="307972.A0A2G8L8K7"/>
<sequence length="233" mass="26161">MLDGGGIVILVLLDLSAAFDIVDLLCRMRGRLGINGTALNWFRSYLTNRSQSVNIHGTRSSSCVLKYGVPQGSVLGPLLFLTYVLPLGELIDSHSIHRHSFADDTQLYTVIREIKDPAQVHQECLKLECCLNEIQHWLTDNFLKGNPSKTEIMLFGTPQRLKQVNIVSITVAGVDVKISGAPVRNLGVLIDPQLSMKPYVYSVVKSGYFHLRNIALARRQLSKMRHDRSRRHL</sequence>
<keyword evidence="1" id="KW-0732">Signal</keyword>